<organism evidence="1 2">
    <name type="scientific">Gemella haemolysans</name>
    <dbReference type="NCBI Taxonomy" id="1379"/>
    <lineage>
        <taxon>Bacteria</taxon>
        <taxon>Bacillati</taxon>
        <taxon>Bacillota</taxon>
        <taxon>Bacilli</taxon>
        <taxon>Bacillales</taxon>
        <taxon>Gemellaceae</taxon>
        <taxon>Gemella</taxon>
    </lineage>
</organism>
<comment type="caution">
    <text evidence="1">The sequence shown here is derived from an EMBL/GenBank/DDBJ whole genome shotgun (WGS) entry which is preliminary data.</text>
</comment>
<reference evidence="1" key="1">
    <citation type="submission" date="2023-08" db="EMBL/GenBank/DDBJ databases">
        <title>Dental plaque isolates bound by oral lectin ZG16B.</title>
        <authorList>
            <person name="Ghosh S."/>
        </authorList>
    </citation>
    <scope>NUCLEOTIDE SEQUENCE</scope>
    <source>
        <strain evidence="1">DP3_5B</strain>
    </source>
</reference>
<gene>
    <name evidence="1" type="ORF">PNO30_06110</name>
</gene>
<dbReference type="EMBL" id="JAQMFS010000073">
    <property type="protein sequence ID" value="MDB6186342.1"/>
    <property type="molecule type" value="Genomic_DNA"/>
</dbReference>
<evidence type="ECO:0000313" key="2">
    <source>
        <dbReference type="Proteomes" id="UP001212217"/>
    </source>
</evidence>
<proteinExistence type="predicted"/>
<accession>A0AAW6B734</accession>
<dbReference type="Proteomes" id="UP001212217">
    <property type="component" value="Unassembled WGS sequence"/>
</dbReference>
<sequence length="294" mass="34861">MAIAEKRWSPFSKTFSIPSREEMEWTDIIEGKWQERDYTQDELDYKETLKVQYGFDDKAARIIVKLKRNIYNNPKIRKDRKDYVFTRLLGGLSYGHEDNGLLKRFMWNNTAGQMYKDLDIKEQMTINFKLTESEYVYLKYKVRIQHENYGYYNTIQKELLPQYKKTMETVLGREITEDEFEKLWNKQIDAFKGKTDFSHQYITMATHLYGKSRLADLRGGHENTNDMSGWLGDTTDVADTKPSIGNDDYKADLDAVNIINIMKKRNLDFINVSNEYYNNLENGILNRAEEFKKI</sequence>
<dbReference type="RefSeq" id="WP_231124726.1">
    <property type="nucleotide sequence ID" value="NZ_CP050965.1"/>
</dbReference>
<name>A0AAW6B734_9BACL</name>
<evidence type="ECO:0000313" key="1">
    <source>
        <dbReference type="EMBL" id="MDB6186342.1"/>
    </source>
</evidence>
<dbReference type="AlphaFoldDB" id="A0AAW6B734"/>
<protein>
    <submittedName>
        <fullName evidence="1">Uncharacterized protein</fullName>
    </submittedName>
</protein>
<dbReference type="GeneID" id="84802391"/>